<dbReference type="PANTHER" id="PTHR34135:SF2">
    <property type="entry name" value="LYSOZYME"/>
    <property type="match status" value="1"/>
</dbReference>
<evidence type="ECO:0000256" key="2">
    <source>
        <dbReference type="ARBA" id="ARBA00022737"/>
    </source>
</evidence>
<keyword evidence="2" id="KW-0677">Repeat</keyword>
<evidence type="ECO:0000313" key="4">
    <source>
        <dbReference type="EMBL" id="MEQ2423662.1"/>
    </source>
</evidence>
<dbReference type="EMBL" id="JBBMFM010000003">
    <property type="protein sequence ID" value="MEQ2423662.1"/>
    <property type="molecule type" value="Genomic_DNA"/>
</dbReference>
<dbReference type="Gene3D" id="2.10.270.10">
    <property type="entry name" value="Cholin Binding"/>
    <property type="match status" value="1"/>
</dbReference>
<comment type="similarity">
    <text evidence="1">Belongs to the glycosyl hydrolase 25 family.</text>
</comment>
<protein>
    <submittedName>
        <fullName evidence="4">GH25 family lysozyme</fullName>
    </submittedName>
</protein>
<name>A0ABV1CZU5_9FIRM</name>
<sequence length="329" mass="36387">MKMRDKKMSGRAALRPSAPTPIRPVFRTAVLAGILGAAMTFTSMGAQPWTMENGQYVDASGAPIAGALAKGITVTKYQNRANAENGIDWAKAAADGVSFAMIRVGYYRDKDPYFDRNVMEADANGIKAGVFFYTQALDVQTAIDEAGYVLKVIKDFPISYPIAYDVESQHLLDNGLTRQQITDNVNAFCKTIADAGYRPVVYANNEWLTKNMDTSQIPYDIWYARYGTINSYPNRTIWQGTDTGTVDGINGNVTIELAFADYASLIPADGWKHVDGSWYYMKDYRKQTGWVQVDGSWYYLDPNGCMISNTTMDIDGVSYTFGSSGAMVQ</sequence>
<evidence type="ECO:0000256" key="1">
    <source>
        <dbReference type="ARBA" id="ARBA00010646"/>
    </source>
</evidence>
<dbReference type="SUPFAM" id="SSF51445">
    <property type="entry name" value="(Trans)glycosidases"/>
    <property type="match status" value="1"/>
</dbReference>
<comment type="caution">
    <text evidence="4">The sequence shown here is derived from an EMBL/GenBank/DDBJ whole genome shotgun (WGS) entry which is preliminary data.</text>
</comment>
<dbReference type="PROSITE" id="PS51170">
    <property type="entry name" value="CW"/>
    <property type="match status" value="1"/>
</dbReference>
<dbReference type="InterPro" id="IPR002053">
    <property type="entry name" value="Glyco_hydro_25"/>
</dbReference>
<feature type="repeat" description="Cell wall-binding" evidence="3">
    <location>
        <begin position="287"/>
        <end position="306"/>
    </location>
</feature>
<dbReference type="Proteomes" id="UP001454086">
    <property type="component" value="Unassembled WGS sequence"/>
</dbReference>
<organism evidence="4 5">
    <name type="scientific">Enterocloster hominis</name>
    <name type="common">ex Hitch et al. 2024</name>
    <dbReference type="NCBI Taxonomy" id="1917870"/>
    <lineage>
        <taxon>Bacteria</taxon>
        <taxon>Bacillati</taxon>
        <taxon>Bacillota</taxon>
        <taxon>Clostridia</taxon>
        <taxon>Lachnospirales</taxon>
        <taxon>Lachnospiraceae</taxon>
        <taxon>Enterocloster</taxon>
    </lineage>
</organism>
<reference evidence="4 5" key="1">
    <citation type="submission" date="2024-03" db="EMBL/GenBank/DDBJ databases">
        <title>Human intestinal bacterial collection.</title>
        <authorList>
            <person name="Pauvert C."/>
            <person name="Hitch T.C.A."/>
            <person name="Clavel T."/>
        </authorList>
    </citation>
    <scope>NUCLEOTIDE SEQUENCE [LARGE SCALE GENOMIC DNA]</scope>
    <source>
        <strain evidence="4 5">CLA-SR-H021</strain>
    </source>
</reference>
<proteinExistence type="inferred from homology"/>
<evidence type="ECO:0000256" key="3">
    <source>
        <dbReference type="PROSITE-ProRule" id="PRU00591"/>
    </source>
</evidence>
<dbReference type="PROSITE" id="PS51904">
    <property type="entry name" value="GLYCOSYL_HYDROL_F25_2"/>
    <property type="match status" value="1"/>
</dbReference>
<dbReference type="CDD" id="cd06414">
    <property type="entry name" value="GH25_LytC-like"/>
    <property type="match status" value="1"/>
</dbReference>
<dbReference type="InterPro" id="IPR018337">
    <property type="entry name" value="Cell_wall/Cho-bd_repeat"/>
</dbReference>
<gene>
    <name evidence="4" type="ORF">WMQ36_01630</name>
</gene>
<dbReference type="PANTHER" id="PTHR34135">
    <property type="entry name" value="LYSOZYME"/>
    <property type="match status" value="1"/>
</dbReference>
<dbReference type="InterPro" id="IPR017853">
    <property type="entry name" value="GH"/>
</dbReference>
<dbReference type="SUPFAM" id="SSF69360">
    <property type="entry name" value="Cell wall binding repeat"/>
    <property type="match status" value="1"/>
</dbReference>
<evidence type="ECO:0000313" key="5">
    <source>
        <dbReference type="Proteomes" id="UP001454086"/>
    </source>
</evidence>
<accession>A0ABV1CZU5</accession>
<dbReference type="Pfam" id="PF19127">
    <property type="entry name" value="Choline_bind_3"/>
    <property type="match status" value="1"/>
</dbReference>
<dbReference type="Pfam" id="PF01183">
    <property type="entry name" value="Glyco_hydro_25"/>
    <property type="match status" value="1"/>
</dbReference>
<dbReference type="Gene3D" id="3.20.20.80">
    <property type="entry name" value="Glycosidases"/>
    <property type="match status" value="1"/>
</dbReference>
<keyword evidence="5" id="KW-1185">Reference proteome</keyword>